<dbReference type="EMBL" id="WAAQ01000001">
    <property type="protein sequence ID" value="KAB1887599.1"/>
    <property type="molecule type" value="Genomic_DNA"/>
</dbReference>
<reference evidence="3 4" key="1">
    <citation type="submission" date="2019-09" db="EMBL/GenBank/DDBJ databases">
        <title>Whole genome sequencing of Microbacterium maritypicum.</title>
        <authorList>
            <person name="Lenchi N."/>
        </authorList>
    </citation>
    <scope>NUCLEOTIDE SEQUENCE [LARGE SCALE GENOMIC DNA]</scope>
    <source>
        <strain evidence="3 4">DSM 12512</strain>
    </source>
</reference>
<feature type="compositionally biased region" description="Low complexity" evidence="1">
    <location>
        <begin position="14"/>
        <end position="27"/>
    </location>
</feature>
<keyword evidence="2" id="KW-0812">Transmembrane</keyword>
<evidence type="ECO:0000313" key="3">
    <source>
        <dbReference type="EMBL" id="KAB1887599.1"/>
    </source>
</evidence>
<gene>
    <name evidence="3" type="ORF">F6W70_09535</name>
</gene>
<dbReference type="Proteomes" id="UP000436027">
    <property type="component" value="Unassembled WGS sequence"/>
</dbReference>
<evidence type="ECO:0000256" key="2">
    <source>
        <dbReference type="SAM" id="Phobius"/>
    </source>
</evidence>
<organism evidence="3 4">
    <name type="scientific">Microbacterium maritypicum</name>
    <name type="common">Microbacterium liquefaciens</name>
    <dbReference type="NCBI Taxonomy" id="33918"/>
    <lineage>
        <taxon>Bacteria</taxon>
        <taxon>Bacillati</taxon>
        <taxon>Actinomycetota</taxon>
        <taxon>Actinomycetes</taxon>
        <taxon>Micrococcales</taxon>
        <taxon>Microbacteriaceae</taxon>
        <taxon>Microbacterium</taxon>
    </lineage>
</organism>
<name>A0AAD4A030_MICMQ</name>
<feature type="transmembrane region" description="Helical" evidence="2">
    <location>
        <begin position="50"/>
        <end position="72"/>
    </location>
</feature>
<protein>
    <recommendedName>
        <fullName evidence="5">CU044_5270 family protein</fullName>
    </recommendedName>
</protein>
<evidence type="ECO:0008006" key="5">
    <source>
        <dbReference type="Google" id="ProtNLM"/>
    </source>
</evidence>
<feature type="region of interest" description="Disordered" evidence="1">
    <location>
        <begin position="1"/>
        <end position="27"/>
    </location>
</feature>
<comment type="caution">
    <text evidence="3">The sequence shown here is derived from an EMBL/GenBank/DDBJ whole genome shotgun (WGS) entry which is preliminary data.</text>
</comment>
<accession>A0AAD4A030</accession>
<dbReference type="RefSeq" id="WP_151486476.1">
    <property type="nucleotide sequence ID" value="NZ_BAAAIN010000002.1"/>
</dbReference>
<keyword evidence="2" id="KW-1133">Transmembrane helix</keyword>
<sequence>MTENAVLERMLSEADPAPTPRDAAPDARALATRDRILRTSTAPSRRRVRAVGWASGLVAAAACAAVAFTLMMPTGAAVAGTPSPLAFGESETVAEIVDAAEVDLAAVPGPAEPERHVRAASWTLSLDDAKITPQFSVLTWNADLSGRVVMYAGVPYESTDAVANNSAEVRSSGEVTMDLVMAPGEFSTPVPEAPGASHDELMAALHAFGMPDSPNAFEVATAITSLIEQWTLTNAQHAELLSIVENTAGVEGLGIATDRLGRSVLGMRMVSGDGDASNVLLVSADTGRIVGLETIALRDVGGAPVGAVTGYRMWGLGEGAAE</sequence>
<evidence type="ECO:0000256" key="1">
    <source>
        <dbReference type="SAM" id="MobiDB-lite"/>
    </source>
</evidence>
<keyword evidence="2" id="KW-0472">Membrane</keyword>
<dbReference type="AlphaFoldDB" id="A0AAD4A030"/>
<proteinExistence type="predicted"/>
<evidence type="ECO:0000313" key="4">
    <source>
        <dbReference type="Proteomes" id="UP000436027"/>
    </source>
</evidence>